<dbReference type="PANTHER" id="PTHR37984">
    <property type="entry name" value="PROTEIN CBG26694"/>
    <property type="match status" value="1"/>
</dbReference>
<dbReference type="InterPro" id="IPR011992">
    <property type="entry name" value="EF-hand-dom_pair"/>
</dbReference>
<dbReference type="InterPro" id="IPR000477">
    <property type="entry name" value="RT_dom"/>
</dbReference>
<dbReference type="InterPro" id="IPR043128">
    <property type="entry name" value="Rev_trsase/Diguanyl_cyclase"/>
</dbReference>
<dbReference type="Proteomes" id="UP000078046">
    <property type="component" value="Unassembled WGS sequence"/>
</dbReference>
<dbReference type="PROSITE" id="PS50017">
    <property type="entry name" value="DEATH_DOMAIN"/>
    <property type="match status" value="1"/>
</dbReference>
<evidence type="ECO:0000259" key="1">
    <source>
        <dbReference type="PROSITE" id="PS50017"/>
    </source>
</evidence>
<evidence type="ECO:0000313" key="2">
    <source>
        <dbReference type="EMBL" id="OAF67797.1"/>
    </source>
</evidence>
<dbReference type="InterPro" id="IPR050951">
    <property type="entry name" value="Retrovirus_Pol_polyprotein"/>
</dbReference>
<accession>A0A177B0I3</accession>
<dbReference type="EMBL" id="LWCA01000573">
    <property type="protein sequence ID" value="OAF67797.1"/>
    <property type="molecule type" value="Genomic_DNA"/>
</dbReference>
<dbReference type="InterPro" id="IPR000488">
    <property type="entry name" value="Death_dom"/>
</dbReference>
<sequence length="740" mass="86475">MVAIVEVERLWLRFQQLGVNKDGFIKLETHKKYANHKFIKNILTALKSPDGNVYFSTFCNFFYWLENSNSDQIMEGLFHFWNNAKVIDEKSIGVMVNVLYPKKTESEKKLFTNQAAHECDDILNKNEYLEVCKSIDQTIIKKYTKFEVIPPGIALEANKLFKKLQIEVDKQVEQKSITGRDVKNLIPIMRSYDWKKMARFMEISSKEMKNISNAGQNNDDRFVNSINYWRNKVDKEKQRDALKIISEKCKMVNDSQFLTNAQKNVCVDLANVKHENIRLSKDAKKMEKRLKLFKLQNIDKIKKTKMKKKSSTCLSNKNAEILDTQKLFKMFKTPKKFKLLALKGGTSIMTPNVKNFLNVQKKVKFDMNHSKINEKIDNKNSSPDNKSDSCINTDSCTKIGFNVMYQNDLNKSVNLNKKKNVSCNEKPIQRSVCTSPKQIEINFTKPFLSYAERLMLQQYRKGDLFQNGIRNKNNEKNDTIDEIKLKLKIDDEHYKPVKNDSIYLKECQKNDNDVNIKENQPNKQNKKINYNLQSVSNREIDAPVHDIDSLASFFVNGGNKYKNEINRNNENLKKNDKFGQIDETEEKKLQKVISKLSEGPEGSRRLKSLKTYEEMIENIKNWQIINHLIKRQELLKAEKRNDENFDIYFEQIPCMLDDILIFANTKNRHDKILKIVLERLKYYNIVLNVDKCDLAKDSIKILGRVLDKNRVKIDTDKISPLLSLPTPKNKWEIKSLLGMA</sequence>
<proteinExistence type="predicted"/>
<dbReference type="SUPFAM" id="SSF56672">
    <property type="entry name" value="DNA/RNA polymerases"/>
    <property type="match status" value="1"/>
</dbReference>
<dbReference type="AlphaFoldDB" id="A0A177B0I3"/>
<feature type="non-terminal residue" evidence="2">
    <location>
        <position position="740"/>
    </location>
</feature>
<dbReference type="PANTHER" id="PTHR37984:SF5">
    <property type="entry name" value="PROTEIN NYNRIN-LIKE"/>
    <property type="match status" value="1"/>
</dbReference>
<reference evidence="2 3" key="1">
    <citation type="submission" date="2016-04" db="EMBL/GenBank/DDBJ databases">
        <title>The genome of Intoshia linei affirms orthonectids as highly simplified spiralians.</title>
        <authorList>
            <person name="Mikhailov K.V."/>
            <person name="Slusarev G.S."/>
            <person name="Nikitin M.A."/>
            <person name="Logacheva M.D."/>
            <person name="Penin A."/>
            <person name="Aleoshin V."/>
            <person name="Panchin Y.V."/>
        </authorList>
    </citation>
    <scope>NUCLEOTIDE SEQUENCE [LARGE SCALE GENOMIC DNA]</scope>
    <source>
        <strain evidence="2">Intl2013</strain>
        <tissue evidence="2">Whole animal</tissue>
    </source>
</reference>
<organism evidence="2 3">
    <name type="scientific">Intoshia linei</name>
    <dbReference type="NCBI Taxonomy" id="1819745"/>
    <lineage>
        <taxon>Eukaryota</taxon>
        <taxon>Metazoa</taxon>
        <taxon>Spiralia</taxon>
        <taxon>Lophotrochozoa</taxon>
        <taxon>Mesozoa</taxon>
        <taxon>Orthonectida</taxon>
        <taxon>Rhopaluridae</taxon>
        <taxon>Intoshia</taxon>
    </lineage>
</organism>
<evidence type="ECO:0000313" key="3">
    <source>
        <dbReference type="Proteomes" id="UP000078046"/>
    </source>
</evidence>
<feature type="domain" description="Death" evidence="1">
    <location>
        <begin position="193"/>
        <end position="242"/>
    </location>
</feature>
<dbReference type="OrthoDB" id="20872at2759"/>
<dbReference type="Gene3D" id="3.30.70.270">
    <property type="match status" value="1"/>
</dbReference>
<comment type="caution">
    <text evidence="2">The sequence shown here is derived from an EMBL/GenBank/DDBJ whole genome shotgun (WGS) entry which is preliminary data.</text>
</comment>
<keyword evidence="3" id="KW-1185">Reference proteome</keyword>
<gene>
    <name evidence="2" type="ORF">A3Q56_04489</name>
</gene>
<protein>
    <recommendedName>
        <fullName evidence="1">Death domain-containing protein</fullName>
    </recommendedName>
</protein>
<dbReference type="InterPro" id="IPR043502">
    <property type="entry name" value="DNA/RNA_pol_sf"/>
</dbReference>
<dbReference type="SUPFAM" id="SSF47473">
    <property type="entry name" value="EF-hand"/>
    <property type="match status" value="1"/>
</dbReference>
<name>A0A177B0I3_9BILA</name>
<dbReference type="GO" id="GO:0007165">
    <property type="term" value="P:signal transduction"/>
    <property type="evidence" value="ECO:0007669"/>
    <property type="project" value="InterPro"/>
</dbReference>
<dbReference type="Pfam" id="PF00078">
    <property type="entry name" value="RVT_1"/>
    <property type="match status" value="1"/>
</dbReference>